<accession>A0A0C4Y296</accession>
<dbReference type="AlphaFoldDB" id="A0A0C4Y296"/>
<proteinExistence type="predicted"/>
<reference evidence="1 2" key="1">
    <citation type="journal article" date="2015" name="Genome Announc.">
        <title>Complete Genome Sequence of Cupriavidus basilensis 4G11, Isolated from the Oak Ridge Field Research Center Site.</title>
        <authorList>
            <person name="Ray J."/>
            <person name="Waters R.J."/>
            <person name="Skerker J.M."/>
            <person name="Kuehl J.V."/>
            <person name="Price M.N."/>
            <person name="Huang J."/>
            <person name="Chakraborty R."/>
            <person name="Arkin A.P."/>
            <person name="Deutschbauer A."/>
        </authorList>
    </citation>
    <scope>NUCLEOTIDE SEQUENCE [LARGE SCALE GENOMIC DNA]</scope>
    <source>
        <strain evidence="1">4G11</strain>
    </source>
</reference>
<gene>
    <name evidence="1" type="ORF">RR42_m1837</name>
</gene>
<evidence type="ECO:0000313" key="1">
    <source>
        <dbReference type="EMBL" id="AJG19232.1"/>
    </source>
</evidence>
<name>A0A0C4Y296_9BURK</name>
<dbReference type="RefSeq" id="WP_043345960.1">
    <property type="nucleotide sequence ID" value="NZ_CP010536.1"/>
</dbReference>
<evidence type="ECO:0000313" key="2">
    <source>
        <dbReference type="Proteomes" id="UP000031843"/>
    </source>
</evidence>
<dbReference type="KEGG" id="cbw:RR42_m1837"/>
<sequence length="97" mass="10849">MASVASGGSPYRQLWHLTSEGWGYCALGTFSHDGLPPEWRAVLPMLPLRDRYSPVKAARMVLVTMQIRGAAPASARQSDPQRPLYFVYQAWSTRRVA</sequence>
<dbReference type="Proteomes" id="UP000031843">
    <property type="component" value="Chromosome main"/>
</dbReference>
<dbReference type="EMBL" id="CP010536">
    <property type="protein sequence ID" value="AJG19232.1"/>
    <property type="molecule type" value="Genomic_DNA"/>
</dbReference>
<organism evidence="1 2">
    <name type="scientific">Cupriavidus basilensis</name>
    <dbReference type="NCBI Taxonomy" id="68895"/>
    <lineage>
        <taxon>Bacteria</taxon>
        <taxon>Pseudomonadati</taxon>
        <taxon>Pseudomonadota</taxon>
        <taxon>Betaproteobacteria</taxon>
        <taxon>Burkholderiales</taxon>
        <taxon>Burkholderiaceae</taxon>
        <taxon>Cupriavidus</taxon>
    </lineage>
</organism>
<keyword evidence="2" id="KW-1185">Reference proteome</keyword>
<dbReference type="STRING" id="68895.RR42_m1837"/>
<protein>
    <submittedName>
        <fullName evidence="1">Uncharacterized protein</fullName>
    </submittedName>
</protein>